<dbReference type="InterPro" id="IPR050382">
    <property type="entry name" value="MFS_Na/Anion_cotransporter"/>
</dbReference>
<protein>
    <recommendedName>
        <fullName evidence="7">Major facilitator superfamily (MFS) profile domain-containing protein</fullName>
    </recommendedName>
</protein>
<evidence type="ECO:0000256" key="2">
    <source>
        <dbReference type="ARBA" id="ARBA00022692"/>
    </source>
</evidence>
<evidence type="ECO:0000313" key="8">
    <source>
        <dbReference type="EMBL" id="KAL1513622.1"/>
    </source>
</evidence>
<feature type="transmembrane region" description="Helical" evidence="6">
    <location>
        <begin position="345"/>
        <end position="367"/>
    </location>
</feature>
<feature type="transmembrane region" description="Helical" evidence="6">
    <location>
        <begin position="314"/>
        <end position="333"/>
    </location>
</feature>
<feature type="transmembrane region" description="Helical" evidence="6">
    <location>
        <begin position="151"/>
        <end position="172"/>
    </location>
</feature>
<dbReference type="SUPFAM" id="SSF103473">
    <property type="entry name" value="MFS general substrate transporter"/>
    <property type="match status" value="1"/>
</dbReference>
<dbReference type="PROSITE" id="PS50850">
    <property type="entry name" value="MFS"/>
    <property type="match status" value="1"/>
</dbReference>
<dbReference type="Proteomes" id="UP001566132">
    <property type="component" value="Unassembled WGS sequence"/>
</dbReference>
<organism evidence="8 9">
    <name type="scientific">Hypothenemus hampei</name>
    <name type="common">Coffee berry borer</name>
    <dbReference type="NCBI Taxonomy" id="57062"/>
    <lineage>
        <taxon>Eukaryota</taxon>
        <taxon>Metazoa</taxon>
        <taxon>Ecdysozoa</taxon>
        <taxon>Arthropoda</taxon>
        <taxon>Hexapoda</taxon>
        <taxon>Insecta</taxon>
        <taxon>Pterygota</taxon>
        <taxon>Neoptera</taxon>
        <taxon>Endopterygota</taxon>
        <taxon>Coleoptera</taxon>
        <taxon>Polyphaga</taxon>
        <taxon>Cucujiformia</taxon>
        <taxon>Curculionidae</taxon>
        <taxon>Scolytinae</taxon>
        <taxon>Hypothenemus</taxon>
    </lineage>
</organism>
<dbReference type="InterPro" id="IPR011701">
    <property type="entry name" value="MFS"/>
</dbReference>
<reference evidence="8 9" key="1">
    <citation type="submission" date="2024-05" db="EMBL/GenBank/DDBJ databases">
        <title>Genetic variation in Jamaican populations of the coffee berry borer (Hypothenemus hampei).</title>
        <authorList>
            <person name="Errbii M."/>
            <person name="Myrie A."/>
        </authorList>
    </citation>
    <scope>NUCLEOTIDE SEQUENCE [LARGE SCALE GENOMIC DNA]</scope>
    <source>
        <strain evidence="8">JA-Hopewell-2020-01-JO</strain>
        <tissue evidence="8">Whole body</tissue>
    </source>
</reference>
<evidence type="ECO:0000259" key="7">
    <source>
        <dbReference type="PROSITE" id="PS50850"/>
    </source>
</evidence>
<evidence type="ECO:0000256" key="1">
    <source>
        <dbReference type="ARBA" id="ARBA00004141"/>
    </source>
</evidence>
<keyword evidence="3 6" id="KW-1133">Transmembrane helix</keyword>
<keyword evidence="2 6" id="KW-0812">Transmembrane</keyword>
<feature type="transmembrane region" description="Helical" evidence="6">
    <location>
        <begin position="12"/>
        <end position="31"/>
    </location>
</feature>
<evidence type="ECO:0000256" key="6">
    <source>
        <dbReference type="SAM" id="Phobius"/>
    </source>
</evidence>
<feature type="transmembrane region" description="Helical" evidence="6">
    <location>
        <begin position="436"/>
        <end position="462"/>
    </location>
</feature>
<dbReference type="PANTHER" id="PTHR11662">
    <property type="entry name" value="SOLUTE CARRIER FAMILY 17"/>
    <property type="match status" value="1"/>
</dbReference>
<feature type="region of interest" description="Disordered" evidence="5">
    <location>
        <begin position="540"/>
        <end position="582"/>
    </location>
</feature>
<dbReference type="InterPro" id="IPR036259">
    <property type="entry name" value="MFS_trans_sf"/>
</dbReference>
<proteinExistence type="predicted"/>
<feature type="transmembrane region" description="Helical" evidence="6">
    <location>
        <begin position="118"/>
        <end position="139"/>
    </location>
</feature>
<feature type="transmembrane region" description="Helical" evidence="6">
    <location>
        <begin position="405"/>
        <end position="424"/>
    </location>
</feature>
<feature type="compositionally biased region" description="Basic and acidic residues" evidence="5">
    <location>
        <begin position="540"/>
        <end position="556"/>
    </location>
</feature>
<feature type="transmembrane region" description="Helical" evidence="6">
    <location>
        <begin position="373"/>
        <end position="393"/>
    </location>
</feature>
<keyword evidence="4 6" id="KW-0472">Membrane</keyword>
<keyword evidence="9" id="KW-1185">Reference proteome</keyword>
<evidence type="ECO:0000313" key="9">
    <source>
        <dbReference type="Proteomes" id="UP001566132"/>
    </source>
</evidence>
<accession>A0ABD1FAW2</accession>
<feature type="domain" description="Major facilitator superfamily (MFS) profile" evidence="7">
    <location>
        <begin position="28"/>
        <end position="466"/>
    </location>
</feature>
<feature type="transmembrane region" description="Helical" evidence="6">
    <location>
        <begin position="210"/>
        <end position="228"/>
    </location>
</feature>
<dbReference type="PANTHER" id="PTHR11662:SF336">
    <property type="entry name" value="LP19554P"/>
    <property type="match status" value="1"/>
</dbReference>
<evidence type="ECO:0000256" key="3">
    <source>
        <dbReference type="ARBA" id="ARBA00022989"/>
    </source>
</evidence>
<evidence type="ECO:0000256" key="5">
    <source>
        <dbReference type="SAM" id="MobiDB-lite"/>
    </source>
</evidence>
<name>A0ABD1FAW2_HYPHA</name>
<dbReference type="EMBL" id="JBDJPC010000002">
    <property type="protein sequence ID" value="KAL1513622.1"/>
    <property type="molecule type" value="Genomic_DNA"/>
</dbReference>
<sequence>MISYKTIPIRLWIISFIFLHTLLINCIMENFHYCRKMIIKYDSTIVYKPWCQLTGYEKVKSANDSSFKVPWYYIEVIDFGPRYKISHNQRSFINDAQFYGNMISIVPGGVLAENVGPFHILIYSTLFSAILNCLRVYFIAINIKMLLVSEFVLGLHAGLTLPALLVWIARWAPPNERGIFVASQMGYAIATTISRIFIKLMAPLIGWRAIFYNLSIITLIYLIILWFFGCNHPEDHKHISAREVYYIKKSQRGRATNTRSWPPFRSILNSKAFWALNILNFGYTCGLRFYIYTVPDFLHSFIGISKDVTTYVEILPNAGFVFVGVSVGILADFIRIKHIIADTTICRSITIFSHLLPGCVLLFGGVIRCNGTIAIIMFITGYVSMSCGVISCFRTIIDLSPNYSGTIYGLINVSGYIGIILLPKLKQLIFDYNRGIIGWTLLFLVVGGCLMGTGIIFIFFGIDDVQSWNLKYQDRFKLYYYKRQKQFEALNAIKTEKEVAKENQYENLKKNNDKSITEATVKNINNRKINKYEITDNTKESLPKVETRKSQDEAAGTKKSNKKHGRFYYPKRTNKKLDLTKM</sequence>
<dbReference type="GO" id="GO:0016020">
    <property type="term" value="C:membrane"/>
    <property type="evidence" value="ECO:0007669"/>
    <property type="project" value="UniProtKB-SubCell"/>
</dbReference>
<comment type="caution">
    <text evidence="8">The sequence shown here is derived from an EMBL/GenBank/DDBJ whole genome shotgun (WGS) entry which is preliminary data.</text>
</comment>
<dbReference type="Pfam" id="PF07690">
    <property type="entry name" value="MFS_1"/>
    <property type="match status" value="1"/>
</dbReference>
<dbReference type="InterPro" id="IPR020846">
    <property type="entry name" value="MFS_dom"/>
</dbReference>
<comment type="subcellular location">
    <subcellularLocation>
        <location evidence="1">Membrane</location>
        <topology evidence="1">Multi-pass membrane protein</topology>
    </subcellularLocation>
</comment>
<evidence type="ECO:0000256" key="4">
    <source>
        <dbReference type="ARBA" id="ARBA00023136"/>
    </source>
</evidence>
<dbReference type="AlphaFoldDB" id="A0ABD1FAW2"/>
<dbReference type="Gene3D" id="1.20.1250.20">
    <property type="entry name" value="MFS general substrate transporter like domains"/>
    <property type="match status" value="2"/>
</dbReference>
<gene>
    <name evidence="8" type="ORF">ABEB36_003011</name>
</gene>